<keyword evidence="4" id="KW-1185">Reference proteome</keyword>
<name>A0AA88Y3V4_PINIB</name>
<proteinExistence type="predicted"/>
<comment type="caution">
    <text evidence="3">The sequence shown here is derived from an EMBL/GenBank/DDBJ whole genome shotgun (WGS) entry which is preliminary data.</text>
</comment>
<dbReference type="EMBL" id="VSWD01000007">
    <property type="protein sequence ID" value="KAK3097940.1"/>
    <property type="molecule type" value="Genomic_DNA"/>
</dbReference>
<keyword evidence="2" id="KW-1133">Transmembrane helix</keyword>
<evidence type="ECO:0000313" key="3">
    <source>
        <dbReference type="EMBL" id="KAK3097940.1"/>
    </source>
</evidence>
<accession>A0AA88Y3V4</accession>
<dbReference type="AlphaFoldDB" id="A0AA88Y3V4"/>
<evidence type="ECO:0000256" key="2">
    <source>
        <dbReference type="SAM" id="Phobius"/>
    </source>
</evidence>
<feature type="transmembrane region" description="Helical" evidence="2">
    <location>
        <begin position="62"/>
        <end position="79"/>
    </location>
</feature>
<feature type="compositionally biased region" description="Polar residues" evidence="1">
    <location>
        <begin position="255"/>
        <end position="274"/>
    </location>
</feature>
<sequence length="389" mass="43147">MQILKYFSELGYMVEMFSIEDQIFHTDEDIAPGVGIFKIISNDKANVEMIRIQKIMKICYKLLYYLIGVTYNIAVLNGYEETVFLGSNCPYEIHKVYEDKTYKVVWTGAEPGPYGCKVSFMGQNPDDISDEYQVCIEVGRFYLRREGIQVNFHYDSVTNTPAKIYTTYDYPSKFCGNEDELVGISVTTDEFRDVDTSDSYFTFKITAIKTYNNVDIGAIIGGVVGGIALLAFLCACCCCSSKRNKSETPGAPAATNLQPIPTQAGYTGGASQPGNYPHRYGEYSQLPQQHPPPTGYSGNVPLTAYPHQQPHSSGYPVDVSQTAQPNTSYPVDMPLASYPSAPPQGYNYPQYPPSAEAHQNFNYPVGGEQPGRLEASAPPPSYEEVTRTQ</sequence>
<keyword evidence="2" id="KW-0812">Transmembrane</keyword>
<organism evidence="3 4">
    <name type="scientific">Pinctada imbricata</name>
    <name type="common">Atlantic pearl-oyster</name>
    <name type="synonym">Pinctada martensii</name>
    <dbReference type="NCBI Taxonomy" id="66713"/>
    <lineage>
        <taxon>Eukaryota</taxon>
        <taxon>Metazoa</taxon>
        <taxon>Spiralia</taxon>
        <taxon>Lophotrochozoa</taxon>
        <taxon>Mollusca</taxon>
        <taxon>Bivalvia</taxon>
        <taxon>Autobranchia</taxon>
        <taxon>Pteriomorphia</taxon>
        <taxon>Pterioida</taxon>
        <taxon>Pterioidea</taxon>
        <taxon>Pteriidae</taxon>
        <taxon>Pinctada</taxon>
    </lineage>
</organism>
<feature type="transmembrane region" description="Helical" evidence="2">
    <location>
        <begin position="216"/>
        <end position="239"/>
    </location>
</feature>
<protein>
    <submittedName>
        <fullName evidence="3">Uncharacterized protein</fullName>
    </submittedName>
</protein>
<feature type="region of interest" description="Disordered" evidence="1">
    <location>
        <begin position="246"/>
        <end position="389"/>
    </location>
</feature>
<keyword evidence="2" id="KW-0472">Membrane</keyword>
<dbReference type="Proteomes" id="UP001186944">
    <property type="component" value="Unassembled WGS sequence"/>
</dbReference>
<evidence type="ECO:0000256" key="1">
    <source>
        <dbReference type="SAM" id="MobiDB-lite"/>
    </source>
</evidence>
<feature type="compositionally biased region" description="Polar residues" evidence="1">
    <location>
        <begin position="319"/>
        <end position="329"/>
    </location>
</feature>
<evidence type="ECO:0000313" key="4">
    <source>
        <dbReference type="Proteomes" id="UP001186944"/>
    </source>
</evidence>
<gene>
    <name evidence="3" type="ORF">FSP39_014696</name>
</gene>
<reference evidence="3" key="1">
    <citation type="submission" date="2019-08" db="EMBL/GenBank/DDBJ databases">
        <title>The improved chromosome-level genome for the pearl oyster Pinctada fucata martensii using PacBio sequencing and Hi-C.</title>
        <authorList>
            <person name="Zheng Z."/>
        </authorList>
    </citation>
    <scope>NUCLEOTIDE SEQUENCE</scope>
    <source>
        <strain evidence="3">ZZ-2019</strain>
        <tissue evidence="3">Adductor muscle</tissue>
    </source>
</reference>